<feature type="domain" description="Zeta toxin" evidence="7">
    <location>
        <begin position="24"/>
        <end position="207"/>
    </location>
</feature>
<sequence>MTEYSLLEAELEQIFDTEIAPEIPLSNSDSVPTIILVGTQPDAGKTQAVNAASREHNNAYQVVGDDLRKYHPAYRQLMDTDPLAMPDATAQASDTWVEMSLDYLKTHKQSLILETTMRHKNAVQKTLEEFKQAGYKTEVVIVSTPPQVSLMSTLTRYIGQVEQFGAGRFVNPKIHDEAVKNLETTIVNQTCNGNIDILTITNRPGELHTFDLH</sequence>
<accession>A0ABW2Y484</accession>
<keyword evidence="3" id="KW-0547">Nucleotide-binding</keyword>
<keyword evidence="9" id="KW-1185">Reference proteome</keyword>
<evidence type="ECO:0000313" key="9">
    <source>
        <dbReference type="Proteomes" id="UP001597036"/>
    </source>
</evidence>
<dbReference type="Pfam" id="PF06414">
    <property type="entry name" value="Zeta_toxin"/>
    <property type="match status" value="1"/>
</dbReference>
<evidence type="ECO:0000313" key="8">
    <source>
        <dbReference type="EMBL" id="MFD0704566.1"/>
    </source>
</evidence>
<evidence type="ECO:0000256" key="3">
    <source>
        <dbReference type="ARBA" id="ARBA00022741"/>
    </source>
</evidence>
<dbReference type="Gene3D" id="3.40.50.300">
    <property type="entry name" value="P-loop containing nucleotide triphosphate hydrolases"/>
    <property type="match status" value="1"/>
</dbReference>
<reference evidence="9" key="1">
    <citation type="journal article" date="2019" name="Int. J. Syst. Evol. Microbiol.">
        <title>The Global Catalogue of Microorganisms (GCM) 10K type strain sequencing project: providing services to taxonomists for standard genome sequencing and annotation.</title>
        <authorList>
            <consortium name="The Broad Institute Genomics Platform"/>
            <consortium name="The Broad Institute Genome Sequencing Center for Infectious Disease"/>
            <person name="Wu L."/>
            <person name="Ma J."/>
        </authorList>
    </citation>
    <scope>NUCLEOTIDE SEQUENCE [LARGE SCALE GENOMIC DNA]</scope>
    <source>
        <strain evidence="9">CCM 8604</strain>
    </source>
</reference>
<name>A0ABW2Y484_9BIFI</name>
<evidence type="ECO:0000256" key="6">
    <source>
        <dbReference type="ARBA" id="ARBA00048178"/>
    </source>
</evidence>
<comment type="similarity">
    <text evidence="1">Belongs to the zeta toxin family.</text>
</comment>
<proteinExistence type="inferred from homology"/>
<dbReference type="RefSeq" id="WP_377938164.1">
    <property type="nucleotide sequence ID" value="NZ_JBHTHQ010000012.1"/>
</dbReference>
<comment type="catalytic activity">
    <reaction evidence="6">
        <text>UDP-N-acetyl-alpha-D-glucosamine + ATP = UDP-N-acetyl-alpha-D-glucosamine 3'-phosphate + ADP + H(+)</text>
        <dbReference type="Rhea" id="RHEA:32671"/>
        <dbReference type="ChEBI" id="CHEBI:15378"/>
        <dbReference type="ChEBI" id="CHEBI:30616"/>
        <dbReference type="ChEBI" id="CHEBI:57705"/>
        <dbReference type="ChEBI" id="CHEBI:64353"/>
        <dbReference type="ChEBI" id="CHEBI:456216"/>
        <dbReference type="EC" id="2.7.1.176"/>
    </reaction>
</comment>
<organism evidence="8 9">
    <name type="scientific">Alloscardovia venturai</name>
    <dbReference type="NCBI Taxonomy" id="1769421"/>
    <lineage>
        <taxon>Bacteria</taxon>
        <taxon>Bacillati</taxon>
        <taxon>Actinomycetota</taxon>
        <taxon>Actinomycetes</taxon>
        <taxon>Bifidobacteriales</taxon>
        <taxon>Bifidobacteriaceae</taxon>
        <taxon>Alloscardovia</taxon>
    </lineage>
</organism>
<comment type="caution">
    <text evidence="8">The sequence shown here is derived from an EMBL/GenBank/DDBJ whole genome shotgun (WGS) entry which is preliminary data.</text>
</comment>
<dbReference type="InterPro" id="IPR027417">
    <property type="entry name" value="P-loop_NTPase"/>
</dbReference>
<evidence type="ECO:0000259" key="7">
    <source>
        <dbReference type="Pfam" id="PF06414"/>
    </source>
</evidence>
<evidence type="ECO:0000256" key="2">
    <source>
        <dbReference type="ARBA" id="ARBA00011963"/>
    </source>
</evidence>
<dbReference type="SUPFAM" id="SSF52540">
    <property type="entry name" value="P-loop containing nucleoside triphosphate hydrolases"/>
    <property type="match status" value="1"/>
</dbReference>
<dbReference type="Proteomes" id="UP001597036">
    <property type="component" value="Unassembled WGS sequence"/>
</dbReference>
<dbReference type="InterPro" id="IPR010488">
    <property type="entry name" value="Zeta_toxin_domain"/>
</dbReference>
<dbReference type="EC" id="2.7.1.176" evidence="2"/>
<protein>
    <recommendedName>
        <fullName evidence="5">UDP-N-acetylglucosamine kinase</fullName>
        <ecNumber evidence="2">2.7.1.176</ecNumber>
    </recommendedName>
    <alternativeName>
        <fullName evidence="5">UDP-N-acetylglucosamine kinase</fullName>
    </alternativeName>
</protein>
<dbReference type="EMBL" id="JBHTHQ010000012">
    <property type="protein sequence ID" value="MFD0704566.1"/>
    <property type="molecule type" value="Genomic_DNA"/>
</dbReference>
<evidence type="ECO:0000256" key="5">
    <source>
        <dbReference type="ARBA" id="ARBA00032897"/>
    </source>
</evidence>
<gene>
    <name evidence="8" type="ORF">ACFQY8_02215</name>
</gene>
<evidence type="ECO:0000256" key="1">
    <source>
        <dbReference type="ARBA" id="ARBA00009104"/>
    </source>
</evidence>
<evidence type="ECO:0000256" key="4">
    <source>
        <dbReference type="ARBA" id="ARBA00022840"/>
    </source>
</evidence>
<keyword evidence="4" id="KW-0067">ATP-binding</keyword>